<proteinExistence type="predicted"/>
<dbReference type="HOGENOM" id="CLU_2133458_0_0_1"/>
<dbReference type="Proteomes" id="UP000016933">
    <property type="component" value="Unassembled WGS sequence"/>
</dbReference>
<name>M2YMN9_DOTSN</name>
<dbReference type="EMBL" id="KB446540">
    <property type="protein sequence ID" value="EME43246.1"/>
    <property type="molecule type" value="Genomic_DNA"/>
</dbReference>
<gene>
    <name evidence="1" type="ORF">DOTSEDRAFT_35550</name>
</gene>
<organism evidence="1 2">
    <name type="scientific">Dothistroma septosporum (strain NZE10 / CBS 128990)</name>
    <name type="common">Red band needle blight fungus</name>
    <name type="synonym">Mycosphaerella pini</name>
    <dbReference type="NCBI Taxonomy" id="675120"/>
    <lineage>
        <taxon>Eukaryota</taxon>
        <taxon>Fungi</taxon>
        <taxon>Dikarya</taxon>
        <taxon>Ascomycota</taxon>
        <taxon>Pezizomycotina</taxon>
        <taxon>Dothideomycetes</taxon>
        <taxon>Dothideomycetidae</taxon>
        <taxon>Mycosphaerellales</taxon>
        <taxon>Mycosphaerellaceae</taxon>
        <taxon>Dothistroma</taxon>
    </lineage>
</organism>
<sequence>MPAASKKQRFAVFDFPLATGVTYAKGCSRFYISREERDYDYGNLGETRRCRRNQSRVRVPAAEELEPVPWAKGPIPHLNWPACSRSKFDQVQEQAGNLFATQTTSGKVSQLAI</sequence>
<reference evidence="1 2" key="2">
    <citation type="journal article" date="2012" name="PLoS Pathog.">
        <title>Diverse lifestyles and strategies of plant pathogenesis encoded in the genomes of eighteen Dothideomycetes fungi.</title>
        <authorList>
            <person name="Ohm R.A."/>
            <person name="Feau N."/>
            <person name="Henrissat B."/>
            <person name="Schoch C.L."/>
            <person name="Horwitz B.A."/>
            <person name="Barry K.W."/>
            <person name="Condon B.J."/>
            <person name="Copeland A.C."/>
            <person name="Dhillon B."/>
            <person name="Glaser F."/>
            <person name="Hesse C.N."/>
            <person name="Kosti I."/>
            <person name="LaButti K."/>
            <person name="Lindquist E.A."/>
            <person name="Lucas S."/>
            <person name="Salamov A.A."/>
            <person name="Bradshaw R.E."/>
            <person name="Ciuffetti L."/>
            <person name="Hamelin R.C."/>
            <person name="Kema G.H.J."/>
            <person name="Lawrence C."/>
            <person name="Scott J.A."/>
            <person name="Spatafora J.W."/>
            <person name="Turgeon B.G."/>
            <person name="de Wit P.J.G.M."/>
            <person name="Zhong S."/>
            <person name="Goodwin S.B."/>
            <person name="Grigoriev I.V."/>
        </authorList>
    </citation>
    <scope>NUCLEOTIDE SEQUENCE [LARGE SCALE GENOMIC DNA]</scope>
    <source>
        <strain evidence="2">NZE10 / CBS 128990</strain>
    </source>
</reference>
<keyword evidence="2" id="KW-1185">Reference proteome</keyword>
<evidence type="ECO:0000313" key="1">
    <source>
        <dbReference type="EMBL" id="EME43246.1"/>
    </source>
</evidence>
<dbReference type="AlphaFoldDB" id="M2YMN9"/>
<evidence type="ECO:0000313" key="2">
    <source>
        <dbReference type="Proteomes" id="UP000016933"/>
    </source>
</evidence>
<accession>M2YMN9</accession>
<reference evidence="2" key="1">
    <citation type="journal article" date="2012" name="PLoS Genet.">
        <title>The genomes of the fungal plant pathogens Cladosporium fulvum and Dothistroma septosporum reveal adaptation to different hosts and lifestyles but also signatures of common ancestry.</title>
        <authorList>
            <person name="de Wit P.J.G.M."/>
            <person name="van der Burgt A."/>
            <person name="Oekmen B."/>
            <person name="Stergiopoulos I."/>
            <person name="Abd-Elsalam K.A."/>
            <person name="Aerts A.L."/>
            <person name="Bahkali A.H."/>
            <person name="Beenen H.G."/>
            <person name="Chettri P."/>
            <person name="Cox M.P."/>
            <person name="Datema E."/>
            <person name="de Vries R.P."/>
            <person name="Dhillon B."/>
            <person name="Ganley A.R."/>
            <person name="Griffiths S.A."/>
            <person name="Guo Y."/>
            <person name="Hamelin R.C."/>
            <person name="Henrissat B."/>
            <person name="Kabir M.S."/>
            <person name="Jashni M.K."/>
            <person name="Kema G."/>
            <person name="Klaubauf S."/>
            <person name="Lapidus A."/>
            <person name="Levasseur A."/>
            <person name="Lindquist E."/>
            <person name="Mehrabi R."/>
            <person name="Ohm R.A."/>
            <person name="Owen T.J."/>
            <person name="Salamov A."/>
            <person name="Schwelm A."/>
            <person name="Schijlen E."/>
            <person name="Sun H."/>
            <person name="van den Burg H.A."/>
            <person name="van Ham R.C.H.J."/>
            <person name="Zhang S."/>
            <person name="Goodwin S.B."/>
            <person name="Grigoriev I.V."/>
            <person name="Collemare J."/>
            <person name="Bradshaw R.E."/>
        </authorList>
    </citation>
    <scope>NUCLEOTIDE SEQUENCE [LARGE SCALE GENOMIC DNA]</scope>
    <source>
        <strain evidence="2">NZE10 / CBS 128990</strain>
    </source>
</reference>
<protein>
    <submittedName>
        <fullName evidence="1">Uncharacterized protein</fullName>
    </submittedName>
</protein>